<feature type="domain" description="Neurotransmitter-gated ion-channel ligand-binding" evidence="7">
    <location>
        <begin position="27"/>
        <end position="226"/>
    </location>
</feature>
<dbReference type="GO" id="GO:0016020">
    <property type="term" value="C:membrane"/>
    <property type="evidence" value="ECO:0007669"/>
    <property type="project" value="UniProtKB-SubCell"/>
</dbReference>
<dbReference type="GO" id="GO:0005230">
    <property type="term" value="F:extracellular ligand-gated monoatomic ion channel activity"/>
    <property type="evidence" value="ECO:0007669"/>
    <property type="project" value="InterPro"/>
</dbReference>
<evidence type="ECO:0000313" key="10">
    <source>
        <dbReference type="Proteomes" id="UP000005408"/>
    </source>
</evidence>
<evidence type="ECO:0000313" key="9">
    <source>
        <dbReference type="EnsemblMetazoa" id="G1287.3:cds"/>
    </source>
</evidence>
<dbReference type="Pfam" id="PF02931">
    <property type="entry name" value="Neur_chan_LBD"/>
    <property type="match status" value="1"/>
</dbReference>
<dbReference type="Proteomes" id="UP000005408">
    <property type="component" value="Unassembled WGS sequence"/>
</dbReference>
<keyword evidence="2 5" id="KW-0812">Transmembrane</keyword>
<dbReference type="Gene3D" id="1.20.58.390">
    <property type="entry name" value="Neurotransmitter-gated ion-channel transmembrane domain"/>
    <property type="match status" value="1"/>
</dbReference>
<comment type="subcellular location">
    <subcellularLocation>
        <location evidence="1">Membrane</location>
        <topology evidence="1">Multi-pass membrane protein</topology>
    </subcellularLocation>
</comment>
<keyword evidence="3 5" id="KW-1133">Transmembrane helix</keyword>
<protein>
    <submittedName>
        <fullName evidence="9">Uncharacterized protein</fullName>
    </submittedName>
</protein>
<keyword evidence="4 5" id="KW-0472">Membrane</keyword>
<evidence type="ECO:0000256" key="3">
    <source>
        <dbReference type="ARBA" id="ARBA00022989"/>
    </source>
</evidence>
<dbReference type="InterPro" id="IPR006202">
    <property type="entry name" value="Neur_chan_lig-bd"/>
</dbReference>
<dbReference type="PANTHER" id="PTHR18945">
    <property type="entry name" value="NEUROTRANSMITTER GATED ION CHANNEL"/>
    <property type="match status" value="1"/>
</dbReference>
<dbReference type="InterPro" id="IPR006029">
    <property type="entry name" value="Neurotrans-gated_channel_TM"/>
</dbReference>
<organism evidence="9 10">
    <name type="scientific">Magallana gigas</name>
    <name type="common">Pacific oyster</name>
    <name type="synonym">Crassostrea gigas</name>
    <dbReference type="NCBI Taxonomy" id="29159"/>
    <lineage>
        <taxon>Eukaryota</taxon>
        <taxon>Metazoa</taxon>
        <taxon>Spiralia</taxon>
        <taxon>Lophotrochozoa</taxon>
        <taxon>Mollusca</taxon>
        <taxon>Bivalvia</taxon>
        <taxon>Autobranchia</taxon>
        <taxon>Pteriomorphia</taxon>
        <taxon>Ostreida</taxon>
        <taxon>Ostreoidea</taxon>
        <taxon>Ostreidae</taxon>
        <taxon>Magallana</taxon>
    </lineage>
</organism>
<dbReference type="SUPFAM" id="SSF63712">
    <property type="entry name" value="Nicotinic receptor ligand binding domain-like"/>
    <property type="match status" value="1"/>
</dbReference>
<dbReference type="Pfam" id="PF02932">
    <property type="entry name" value="Neur_chan_memb"/>
    <property type="match status" value="1"/>
</dbReference>
<evidence type="ECO:0000259" key="7">
    <source>
        <dbReference type="Pfam" id="PF02931"/>
    </source>
</evidence>
<feature type="transmembrane region" description="Helical" evidence="5">
    <location>
        <begin position="258"/>
        <end position="279"/>
    </location>
</feature>
<name>A0A8W8I880_MAGGI</name>
<dbReference type="CDD" id="cd19051">
    <property type="entry name" value="LGIC_TM_cation"/>
    <property type="match status" value="1"/>
</dbReference>
<feature type="chain" id="PRO_5042430769" evidence="6">
    <location>
        <begin position="23"/>
        <end position="401"/>
    </location>
</feature>
<sequence length="401" mass="46086">MTTIMLMRWLYLISHLCICVWGKKHSERLYEFLFQNSSYNKVLIPTVRDNDTLMMNLTFLPRGISEFDEVTGKISIAMGLDIRWIDSSLRWNPLEYGGVSHLVVPEDHVWTPVLTLANPVDRIPVFPEDSFPVRIYANGMMIWIRGGTISITCQPNVRYYPYDQHTCRAKFLTIDRIRNELMLRPGMRSAILDKNEEWDIADLKYHSCFFDVYSCSTFEIKIKRRPEFSILNTCIPIICLGILNACVFLIPPESGERVSFAITVLLSFAVFMTIFSSILPKNSDPVPILSYILMFMMIESGIIVVLTIVGLRIFHRRNDSDCPSKTPCCITITRCVDKIHACNEDTPLNVSCQQDTERRSETPQRTHSCDRLRIFDLICFYVSLLGFVVLVSSFAILVKTA</sequence>
<evidence type="ECO:0000256" key="5">
    <source>
        <dbReference type="SAM" id="Phobius"/>
    </source>
</evidence>
<evidence type="ECO:0000256" key="4">
    <source>
        <dbReference type="ARBA" id="ARBA00023136"/>
    </source>
</evidence>
<dbReference type="InterPro" id="IPR036719">
    <property type="entry name" value="Neuro-gated_channel_TM_sf"/>
</dbReference>
<feature type="transmembrane region" description="Helical" evidence="5">
    <location>
        <begin position="374"/>
        <end position="398"/>
    </location>
</feature>
<dbReference type="Gene3D" id="2.70.170.10">
    <property type="entry name" value="Neurotransmitter-gated ion-channel ligand-binding domain"/>
    <property type="match status" value="1"/>
</dbReference>
<feature type="transmembrane region" description="Helical" evidence="5">
    <location>
        <begin position="230"/>
        <end position="251"/>
    </location>
</feature>
<evidence type="ECO:0000256" key="2">
    <source>
        <dbReference type="ARBA" id="ARBA00022692"/>
    </source>
</evidence>
<dbReference type="InterPro" id="IPR036734">
    <property type="entry name" value="Neur_chan_lig-bd_sf"/>
</dbReference>
<dbReference type="GO" id="GO:0004888">
    <property type="term" value="F:transmembrane signaling receptor activity"/>
    <property type="evidence" value="ECO:0007669"/>
    <property type="project" value="InterPro"/>
</dbReference>
<evidence type="ECO:0000259" key="8">
    <source>
        <dbReference type="Pfam" id="PF02932"/>
    </source>
</evidence>
<keyword evidence="6" id="KW-0732">Signal</keyword>
<feature type="transmembrane region" description="Helical" evidence="5">
    <location>
        <begin position="291"/>
        <end position="314"/>
    </location>
</feature>
<proteinExistence type="predicted"/>
<keyword evidence="10" id="KW-1185">Reference proteome</keyword>
<dbReference type="SUPFAM" id="SSF90112">
    <property type="entry name" value="Neurotransmitter-gated ion-channel transmembrane pore"/>
    <property type="match status" value="1"/>
</dbReference>
<dbReference type="CDD" id="cd18989">
    <property type="entry name" value="LGIC_ECD_cation"/>
    <property type="match status" value="1"/>
</dbReference>
<dbReference type="InterPro" id="IPR006201">
    <property type="entry name" value="Neur_channel"/>
</dbReference>
<evidence type="ECO:0000256" key="1">
    <source>
        <dbReference type="ARBA" id="ARBA00004141"/>
    </source>
</evidence>
<reference evidence="9" key="1">
    <citation type="submission" date="2022-08" db="UniProtKB">
        <authorList>
            <consortium name="EnsemblMetazoa"/>
        </authorList>
    </citation>
    <scope>IDENTIFICATION</scope>
    <source>
        <strain evidence="9">05x7-T-G4-1.051#20</strain>
    </source>
</reference>
<feature type="domain" description="Neurotransmitter-gated ion-channel transmembrane" evidence="8">
    <location>
        <begin position="234"/>
        <end position="320"/>
    </location>
</feature>
<dbReference type="InterPro" id="IPR038050">
    <property type="entry name" value="Neuro_actylchol_rec"/>
</dbReference>
<dbReference type="PRINTS" id="PR00252">
    <property type="entry name" value="NRIONCHANNEL"/>
</dbReference>
<dbReference type="AlphaFoldDB" id="A0A8W8I880"/>
<dbReference type="EnsemblMetazoa" id="G1287.1">
    <property type="protein sequence ID" value="G1287.1:cds"/>
    <property type="gene ID" value="G1287"/>
</dbReference>
<evidence type="ECO:0000256" key="6">
    <source>
        <dbReference type="SAM" id="SignalP"/>
    </source>
</evidence>
<dbReference type="EnsemblMetazoa" id="G1287.3">
    <property type="protein sequence ID" value="G1287.3:cds"/>
    <property type="gene ID" value="G1287"/>
</dbReference>
<accession>A0A8W8I880</accession>
<feature type="signal peptide" evidence="6">
    <location>
        <begin position="1"/>
        <end position="22"/>
    </location>
</feature>